<comment type="caution">
    <text evidence="2">The sequence shown here is derived from an EMBL/GenBank/DDBJ whole genome shotgun (WGS) entry which is preliminary data.</text>
</comment>
<evidence type="ECO:0000313" key="2">
    <source>
        <dbReference type="EMBL" id="KAF4683769.1"/>
    </source>
</evidence>
<dbReference type="OrthoDB" id="10307751at2759"/>
<reference evidence="2 3" key="1">
    <citation type="submission" date="2020-04" db="EMBL/GenBank/DDBJ databases">
        <title>Perkinsus olseni comparative genomics.</title>
        <authorList>
            <person name="Bogema D.R."/>
        </authorList>
    </citation>
    <scope>NUCLEOTIDE SEQUENCE [LARGE SCALE GENOMIC DNA]</scope>
    <source>
        <strain evidence="2">00978-12</strain>
    </source>
</reference>
<dbReference type="Proteomes" id="UP000541610">
    <property type="component" value="Unassembled WGS sequence"/>
</dbReference>
<feature type="compositionally biased region" description="Basic and acidic residues" evidence="1">
    <location>
        <begin position="181"/>
        <end position="206"/>
    </location>
</feature>
<evidence type="ECO:0000313" key="3">
    <source>
        <dbReference type="Proteomes" id="UP000541610"/>
    </source>
</evidence>
<evidence type="ECO:0000256" key="1">
    <source>
        <dbReference type="SAM" id="MobiDB-lite"/>
    </source>
</evidence>
<feature type="compositionally biased region" description="Low complexity" evidence="1">
    <location>
        <begin position="157"/>
        <end position="174"/>
    </location>
</feature>
<dbReference type="EMBL" id="JABANP010000347">
    <property type="protein sequence ID" value="KAF4683769.1"/>
    <property type="molecule type" value="Genomic_DNA"/>
</dbReference>
<organism evidence="2 3">
    <name type="scientific">Perkinsus olseni</name>
    <name type="common">Perkinsus atlanticus</name>
    <dbReference type="NCBI Taxonomy" id="32597"/>
    <lineage>
        <taxon>Eukaryota</taxon>
        <taxon>Sar</taxon>
        <taxon>Alveolata</taxon>
        <taxon>Perkinsozoa</taxon>
        <taxon>Perkinsea</taxon>
        <taxon>Perkinsida</taxon>
        <taxon>Perkinsidae</taxon>
        <taxon>Perkinsus</taxon>
    </lineage>
</organism>
<accession>A0A7J6NIT3</accession>
<dbReference type="AlphaFoldDB" id="A0A7J6NIT3"/>
<sequence>MPSEMPPSPPTATPDGGAFRVNIECRERYAERAQSAKEFIVDPRSRPCHLVLAARRYFCLDGSRTAGYFPKGDWRLTWLEGPMEGMDVPKRRNSVSASGVRDGDKLILRFVKKNTSPMVQPSSTESGQVPVTSSASGCSQEPDTKKKRTAAEWTPRSSQAGQSQASTGASADGSVGMPPPVDREVVKTEVKSEGQTGHEGEQEVLSRPRVSPVEPNMIPVKEQHGARCSLAELLLDIGWIDGQDQPHASSGGCDGSLGLRWKNGYRILGDMQLLNDNVDGAIEALNKLIELDGLAGVRSRLCSIVAHCGGAVSTRPFERLCTLLSEATENGVPIGRPFEGSLKSLAKDLDDLDECRSPRSFNEFRERMRVLLSVPPNCPPSFVEYSVECSRRCRRLVDNFCEVLEPLLQ</sequence>
<gene>
    <name evidence="2" type="ORF">FOZ60_008649</name>
</gene>
<name>A0A7J6NIT3_PEROL</name>
<proteinExistence type="predicted"/>
<feature type="compositionally biased region" description="Polar residues" evidence="1">
    <location>
        <begin position="114"/>
        <end position="141"/>
    </location>
</feature>
<protein>
    <submittedName>
        <fullName evidence="2">Uncharacterized protein</fullName>
    </submittedName>
</protein>
<feature type="region of interest" description="Disordered" evidence="1">
    <location>
        <begin position="114"/>
        <end position="210"/>
    </location>
</feature>